<dbReference type="AlphaFoldDB" id="A0AAU9TP75"/>
<dbReference type="Proteomes" id="UP001153954">
    <property type="component" value="Unassembled WGS sequence"/>
</dbReference>
<feature type="compositionally biased region" description="Low complexity" evidence="2">
    <location>
        <begin position="265"/>
        <end position="277"/>
    </location>
</feature>
<sequence length="277" mass="32373">MDEIKCLLRNMQEEMRQQKADILDMKEDIKNTIISNMSEKFNSLEVKNEQLEQQLVSHKNKIESIERLARRRNLLFFGVEERERSYQDLENKVLDIINNMLNINCNEYGIETVRRLGKKGEKVRPIVVTLTTMGLKIKVLKNKKNLATSPYYIKEDFPLEVINKRKELQNELKKERELGNRAIIKYDKLIILNEKTRENEQVTPNGQGQKKKDNKKRNLSESPEDNPSSSKNSNKKQSTKINKNSSMSNYLIKKPTFTYHGSLSPQKTTQNPTQTTL</sequence>
<gene>
    <name evidence="3" type="ORF">EEDITHA_LOCUS4952</name>
</gene>
<protein>
    <recommendedName>
        <fullName evidence="5">Endonuclease-reverse transcriptase</fullName>
    </recommendedName>
</protein>
<feature type="coiled-coil region" evidence="1">
    <location>
        <begin position="1"/>
        <end position="99"/>
    </location>
</feature>
<dbReference type="Gene3D" id="3.30.70.1820">
    <property type="entry name" value="L1 transposable element, RRM domain"/>
    <property type="match status" value="1"/>
</dbReference>
<accession>A0AAU9TP75</accession>
<dbReference type="EMBL" id="CAKOGL010000007">
    <property type="protein sequence ID" value="CAH2088828.1"/>
    <property type="molecule type" value="Genomic_DNA"/>
</dbReference>
<evidence type="ECO:0000256" key="1">
    <source>
        <dbReference type="SAM" id="Coils"/>
    </source>
</evidence>
<keyword evidence="1" id="KW-0175">Coiled coil</keyword>
<organism evidence="3 4">
    <name type="scientific">Euphydryas editha</name>
    <name type="common">Edith's checkerspot</name>
    <dbReference type="NCBI Taxonomy" id="104508"/>
    <lineage>
        <taxon>Eukaryota</taxon>
        <taxon>Metazoa</taxon>
        <taxon>Ecdysozoa</taxon>
        <taxon>Arthropoda</taxon>
        <taxon>Hexapoda</taxon>
        <taxon>Insecta</taxon>
        <taxon>Pterygota</taxon>
        <taxon>Neoptera</taxon>
        <taxon>Endopterygota</taxon>
        <taxon>Lepidoptera</taxon>
        <taxon>Glossata</taxon>
        <taxon>Ditrysia</taxon>
        <taxon>Papilionoidea</taxon>
        <taxon>Nymphalidae</taxon>
        <taxon>Nymphalinae</taxon>
        <taxon>Euphydryas</taxon>
    </lineage>
</organism>
<evidence type="ECO:0008006" key="5">
    <source>
        <dbReference type="Google" id="ProtNLM"/>
    </source>
</evidence>
<feature type="region of interest" description="Disordered" evidence="2">
    <location>
        <begin position="197"/>
        <end position="277"/>
    </location>
</feature>
<proteinExistence type="predicted"/>
<evidence type="ECO:0000256" key="2">
    <source>
        <dbReference type="SAM" id="MobiDB-lite"/>
    </source>
</evidence>
<name>A0AAU9TP75_EUPED</name>
<comment type="caution">
    <text evidence="3">The sequence shown here is derived from an EMBL/GenBank/DDBJ whole genome shotgun (WGS) entry which is preliminary data.</text>
</comment>
<evidence type="ECO:0000313" key="4">
    <source>
        <dbReference type="Proteomes" id="UP001153954"/>
    </source>
</evidence>
<keyword evidence="4" id="KW-1185">Reference proteome</keyword>
<reference evidence="3" key="1">
    <citation type="submission" date="2022-03" db="EMBL/GenBank/DDBJ databases">
        <authorList>
            <person name="Tunstrom K."/>
        </authorList>
    </citation>
    <scope>NUCLEOTIDE SEQUENCE</scope>
</reference>
<evidence type="ECO:0000313" key="3">
    <source>
        <dbReference type="EMBL" id="CAH2088828.1"/>
    </source>
</evidence>